<keyword evidence="1" id="KW-0472">Membrane</keyword>
<accession>A0A0L0TDD3</accession>
<feature type="transmembrane region" description="Helical" evidence="1">
    <location>
        <begin position="26"/>
        <end position="47"/>
    </location>
</feature>
<keyword evidence="1" id="KW-1133">Transmembrane helix</keyword>
<protein>
    <submittedName>
        <fullName evidence="2">Uncharacterized protein</fullName>
    </submittedName>
</protein>
<proteinExistence type="predicted"/>
<reference evidence="2 3" key="1">
    <citation type="submission" date="2009-11" db="EMBL/GenBank/DDBJ databases">
        <title>Annotation of Allomyces macrogynus ATCC 38327.</title>
        <authorList>
            <consortium name="The Broad Institute Genome Sequencing Platform"/>
            <person name="Russ C."/>
            <person name="Cuomo C."/>
            <person name="Burger G."/>
            <person name="Gray M.W."/>
            <person name="Holland P.W.H."/>
            <person name="King N."/>
            <person name="Lang F.B.F."/>
            <person name="Roger A.J."/>
            <person name="Ruiz-Trillo I."/>
            <person name="Young S.K."/>
            <person name="Zeng Q."/>
            <person name="Gargeya S."/>
            <person name="Fitzgerald M."/>
            <person name="Haas B."/>
            <person name="Abouelleil A."/>
            <person name="Alvarado L."/>
            <person name="Arachchi H.M."/>
            <person name="Berlin A."/>
            <person name="Chapman S.B."/>
            <person name="Gearin G."/>
            <person name="Goldberg J."/>
            <person name="Griggs A."/>
            <person name="Gujja S."/>
            <person name="Hansen M."/>
            <person name="Heiman D."/>
            <person name="Howarth C."/>
            <person name="Larimer J."/>
            <person name="Lui A."/>
            <person name="MacDonald P.J.P."/>
            <person name="McCowen C."/>
            <person name="Montmayeur A."/>
            <person name="Murphy C."/>
            <person name="Neiman D."/>
            <person name="Pearson M."/>
            <person name="Priest M."/>
            <person name="Roberts A."/>
            <person name="Saif S."/>
            <person name="Shea T."/>
            <person name="Sisk P."/>
            <person name="Stolte C."/>
            <person name="Sykes S."/>
            <person name="Wortman J."/>
            <person name="Nusbaum C."/>
            <person name="Birren B."/>
        </authorList>
    </citation>
    <scope>NUCLEOTIDE SEQUENCE [LARGE SCALE GENOMIC DNA]</scope>
    <source>
        <strain evidence="2 3">ATCC 38327</strain>
    </source>
</reference>
<dbReference type="AlphaFoldDB" id="A0A0L0TDD3"/>
<organism evidence="2 3">
    <name type="scientific">Allomyces macrogynus (strain ATCC 38327)</name>
    <name type="common">Allomyces javanicus var. macrogynus</name>
    <dbReference type="NCBI Taxonomy" id="578462"/>
    <lineage>
        <taxon>Eukaryota</taxon>
        <taxon>Fungi</taxon>
        <taxon>Fungi incertae sedis</taxon>
        <taxon>Blastocladiomycota</taxon>
        <taxon>Blastocladiomycetes</taxon>
        <taxon>Blastocladiales</taxon>
        <taxon>Blastocladiaceae</taxon>
        <taxon>Allomyces</taxon>
    </lineage>
</organism>
<evidence type="ECO:0000313" key="2">
    <source>
        <dbReference type="EMBL" id="KNE72680.1"/>
    </source>
</evidence>
<evidence type="ECO:0000313" key="3">
    <source>
        <dbReference type="Proteomes" id="UP000054350"/>
    </source>
</evidence>
<evidence type="ECO:0000256" key="1">
    <source>
        <dbReference type="SAM" id="Phobius"/>
    </source>
</evidence>
<dbReference type="EMBL" id="GG745382">
    <property type="protein sequence ID" value="KNE72680.1"/>
    <property type="molecule type" value="Genomic_DNA"/>
</dbReference>
<sequence>MPFTTFFAAAAGGSRRVTYAQRRQMSSSLVALTAAVAVLTVAAPTLLPCPVAGVSKGTILGEEGEQLVEAPAPAPAAALLSSDVGPCSDAE</sequence>
<dbReference type="Proteomes" id="UP000054350">
    <property type="component" value="Unassembled WGS sequence"/>
</dbReference>
<name>A0A0L0TDD3_ALLM3</name>
<dbReference type="VEuPathDB" id="FungiDB:AMAG_20501"/>
<gene>
    <name evidence="2" type="ORF">AMAG_20501</name>
</gene>
<reference evidence="3" key="2">
    <citation type="submission" date="2009-11" db="EMBL/GenBank/DDBJ databases">
        <title>The Genome Sequence of Allomyces macrogynus strain ATCC 38327.</title>
        <authorList>
            <consortium name="The Broad Institute Genome Sequencing Platform"/>
            <person name="Russ C."/>
            <person name="Cuomo C."/>
            <person name="Shea T."/>
            <person name="Young S.K."/>
            <person name="Zeng Q."/>
            <person name="Koehrsen M."/>
            <person name="Haas B."/>
            <person name="Borodovsky M."/>
            <person name="Guigo R."/>
            <person name="Alvarado L."/>
            <person name="Berlin A."/>
            <person name="Borenstein D."/>
            <person name="Chen Z."/>
            <person name="Engels R."/>
            <person name="Freedman E."/>
            <person name="Gellesch M."/>
            <person name="Goldberg J."/>
            <person name="Griggs A."/>
            <person name="Gujja S."/>
            <person name="Heiman D."/>
            <person name="Hepburn T."/>
            <person name="Howarth C."/>
            <person name="Jen D."/>
            <person name="Larson L."/>
            <person name="Lewis B."/>
            <person name="Mehta T."/>
            <person name="Park D."/>
            <person name="Pearson M."/>
            <person name="Roberts A."/>
            <person name="Saif S."/>
            <person name="Shenoy N."/>
            <person name="Sisk P."/>
            <person name="Stolte C."/>
            <person name="Sykes S."/>
            <person name="Walk T."/>
            <person name="White J."/>
            <person name="Yandava C."/>
            <person name="Burger G."/>
            <person name="Gray M.W."/>
            <person name="Holland P.W.H."/>
            <person name="King N."/>
            <person name="Lang F.B.F."/>
            <person name="Roger A.J."/>
            <person name="Ruiz-Trillo I."/>
            <person name="Lander E."/>
            <person name="Nusbaum C."/>
        </authorList>
    </citation>
    <scope>NUCLEOTIDE SEQUENCE [LARGE SCALE GENOMIC DNA]</scope>
    <source>
        <strain evidence="3">ATCC 38327</strain>
    </source>
</reference>
<keyword evidence="3" id="KW-1185">Reference proteome</keyword>
<keyword evidence="1" id="KW-0812">Transmembrane</keyword>